<dbReference type="Gene3D" id="3.30.420.40">
    <property type="match status" value="2"/>
</dbReference>
<dbReference type="KEGG" id="mgod:E7746_05210"/>
<name>A0A4P7VG54_9BACT</name>
<evidence type="ECO:0000313" key="2">
    <source>
        <dbReference type="EMBL" id="QCD35333.1"/>
    </source>
</evidence>
<protein>
    <submittedName>
        <fullName evidence="2">tRNA (Adenosine(37)-N6)-threonylcarbamoyltransferase complex dimerization subunit type 1 TsaB</fullName>
    </submittedName>
</protein>
<dbReference type="NCBIfam" id="TIGR03725">
    <property type="entry name" value="T6A_YeaZ"/>
    <property type="match status" value="1"/>
</dbReference>
<dbReference type="InterPro" id="IPR043129">
    <property type="entry name" value="ATPase_NBD"/>
</dbReference>
<dbReference type="GO" id="GO:0005829">
    <property type="term" value="C:cytosol"/>
    <property type="evidence" value="ECO:0007669"/>
    <property type="project" value="TreeGrafter"/>
</dbReference>
<dbReference type="EMBL" id="CP039393">
    <property type="protein sequence ID" value="QCD35333.1"/>
    <property type="molecule type" value="Genomic_DNA"/>
</dbReference>
<accession>A0A4P7VG54</accession>
<dbReference type="CDD" id="cd24032">
    <property type="entry name" value="ASKHA_NBD_TsaB"/>
    <property type="match status" value="1"/>
</dbReference>
<dbReference type="RefSeq" id="WP_123396637.1">
    <property type="nucleotide sequence ID" value="NZ_CANQMU010000001.1"/>
</dbReference>
<dbReference type="AlphaFoldDB" id="A0A4P7VG54"/>
<sequence>MAAIINIETSTDVCSVALTYNGLVVMQRDDESGHNHATMLSGFIKDALDQAKFNDIKLEAIAVSIGPGSYTGLRIGLSEAKGLAYALDLPLIGVSTLQLLTADVMFREFYDENVMFAPMIDARRMEVYTAVYDYALEALMSPRPLILDNDSYIEYLNRGPVVFFGNGSDKARDVINHPNASFVKGVKPLASSMMALADRAFMRSDFLDLAYSTPEYLKEFQATVPKSKLGL</sequence>
<evidence type="ECO:0000313" key="3">
    <source>
        <dbReference type="Proteomes" id="UP000297031"/>
    </source>
</evidence>
<keyword evidence="3" id="KW-1185">Reference proteome</keyword>
<organism evidence="2 3">
    <name type="scientific">Muribaculum gordoncarteri</name>
    <dbReference type="NCBI Taxonomy" id="2530390"/>
    <lineage>
        <taxon>Bacteria</taxon>
        <taxon>Pseudomonadati</taxon>
        <taxon>Bacteroidota</taxon>
        <taxon>Bacteroidia</taxon>
        <taxon>Bacteroidales</taxon>
        <taxon>Muribaculaceae</taxon>
        <taxon>Muribaculum</taxon>
    </lineage>
</organism>
<proteinExistence type="predicted"/>
<reference evidence="2 3" key="1">
    <citation type="submission" date="2019-02" db="EMBL/GenBank/DDBJ databases">
        <title>Isolation and identification of novel species under the genus Muribaculum.</title>
        <authorList>
            <person name="Miyake S."/>
            <person name="Ding Y."/>
            <person name="Low A."/>
            <person name="Soh M."/>
            <person name="Seedorf H."/>
        </authorList>
    </citation>
    <scope>NUCLEOTIDE SEQUENCE [LARGE SCALE GENOMIC DNA]</scope>
    <source>
        <strain evidence="2 3">TLL-A4</strain>
    </source>
</reference>
<dbReference type="Proteomes" id="UP000297031">
    <property type="component" value="Chromosome"/>
</dbReference>
<dbReference type="PANTHER" id="PTHR11735:SF11">
    <property type="entry name" value="TRNA THREONYLCARBAMOYLADENOSINE BIOSYNTHESIS PROTEIN TSAB"/>
    <property type="match status" value="1"/>
</dbReference>
<dbReference type="SUPFAM" id="SSF53067">
    <property type="entry name" value="Actin-like ATPase domain"/>
    <property type="match status" value="2"/>
</dbReference>
<dbReference type="InterPro" id="IPR000905">
    <property type="entry name" value="Gcp-like_dom"/>
</dbReference>
<dbReference type="GO" id="GO:0016740">
    <property type="term" value="F:transferase activity"/>
    <property type="evidence" value="ECO:0007669"/>
    <property type="project" value="UniProtKB-KW"/>
</dbReference>
<dbReference type="OrthoDB" id="9784166at2"/>
<feature type="domain" description="Gcp-like" evidence="1">
    <location>
        <begin position="33"/>
        <end position="138"/>
    </location>
</feature>
<gene>
    <name evidence="2" type="primary">tsaB</name>
    <name evidence="2" type="ORF">E7746_05210</name>
</gene>
<evidence type="ECO:0000259" key="1">
    <source>
        <dbReference type="Pfam" id="PF00814"/>
    </source>
</evidence>
<dbReference type="InterPro" id="IPR022496">
    <property type="entry name" value="T6A_TsaB"/>
</dbReference>
<dbReference type="GO" id="GO:0002949">
    <property type="term" value="P:tRNA threonylcarbamoyladenosine modification"/>
    <property type="evidence" value="ECO:0007669"/>
    <property type="project" value="InterPro"/>
</dbReference>
<keyword evidence="2" id="KW-0808">Transferase</keyword>
<dbReference type="PANTHER" id="PTHR11735">
    <property type="entry name" value="TRNA N6-ADENOSINE THREONYLCARBAMOYLTRANSFERASE"/>
    <property type="match status" value="1"/>
</dbReference>
<dbReference type="Pfam" id="PF00814">
    <property type="entry name" value="TsaD"/>
    <property type="match status" value="1"/>
</dbReference>